<reference evidence="1" key="1">
    <citation type="journal article" date="2023" name="Insect Mol. Biol.">
        <title>Genome sequencing provides insights into the evolution of gene families encoding plant cell wall-degrading enzymes in longhorned beetles.</title>
        <authorList>
            <person name="Shin N.R."/>
            <person name="Okamura Y."/>
            <person name="Kirsch R."/>
            <person name="Pauchet Y."/>
        </authorList>
    </citation>
    <scope>NUCLEOTIDE SEQUENCE</scope>
    <source>
        <strain evidence="1">MMC_N1</strain>
    </source>
</reference>
<accession>A0ABQ9JTC1</accession>
<sequence length="119" mass="13731">MIKLIGDECITETINIPMSDRSQLHEVSRHITVNTFLHLVIHTKANWHNNKGIEYWLYEPLTLNFYTVNICNSAYTDLSFGLQRLQHQKKDNIQGRRQIFNNGTAEIKISSENSANTLG</sequence>
<evidence type="ECO:0000313" key="1">
    <source>
        <dbReference type="EMBL" id="KAJ8981565.1"/>
    </source>
</evidence>
<gene>
    <name evidence="1" type="ORF">NQ317_009825</name>
</gene>
<name>A0ABQ9JTC1_9CUCU</name>
<evidence type="ECO:0000313" key="2">
    <source>
        <dbReference type="Proteomes" id="UP001162164"/>
    </source>
</evidence>
<comment type="caution">
    <text evidence="1">The sequence shown here is derived from an EMBL/GenBank/DDBJ whole genome shotgun (WGS) entry which is preliminary data.</text>
</comment>
<protein>
    <submittedName>
        <fullName evidence="1">Uncharacterized protein</fullName>
    </submittedName>
</protein>
<dbReference type="Proteomes" id="UP001162164">
    <property type="component" value="Unassembled WGS sequence"/>
</dbReference>
<keyword evidence="2" id="KW-1185">Reference proteome</keyword>
<proteinExistence type="predicted"/>
<organism evidence="1 2">
    <name type="scientific">Molorchus minor</name>
    <dbReference type="NCBI Taxonomy" id="1323400"/>
    <lineage>
        <taxon>Eukaryota</taxon>
        <taxon>Metazoa</taxon>
        <taxon>Ecdysozoa</taxon>
        <taxon>Arthropoda</taxon>
        <taxon>Hexapoda</taxon>
        <taxon>Insecta</taxon>
        <taxon>Pterygota</taxon>
        <taxon>Neoptera</taxon>
        <taxon>Endopterygota</taxon>
        <taxon>Coleoptera</taxon>
        <taxon>Polyphaga</taxon>
        <taxon>Cucujiformia</taxon>
        <taxon>Chrysomeloidea</taxon>
        <taxon>Cerambycidae</taxon>
        <taxon>Lamiinae</taxon>
        <taxon>Monochamini</taxon>
        <taxon>Molorchus</taxon>
    </lineage>
</organism>
<dbReference type="EMBL" id="JAPWTJ010000177">
    <property type="protein sequence ID" value="KAJ8981565.1"/>
    <property type="molecule type" value="Genomic_DNA"/>
</dbReference>